<dbReference type="EMBL" id="JI169069">
    <property type="protein sequence ID" value="ADY43630.1"/>
    <property type="molecule type" value="mRNA"/>
</dbReference>
<feature type="region of interest" description="Disordered" evidence="1">
    <location>
        <begin position="183"/>
        <end position="215"/>
    </location>
</feature>
<proteinExistence type="evidence at transcript level"/>
<evidence type="ECO:0000313" key="2">
    <source>
        <dbReference type="EMBL" id="ADY43630.1"/>
    </source>
</evidence>
<name>F1L0H6_ASCSU</name>
<keyword evidence="2" id="KW-0687">Ribonucleoprotein</keyword>
<protein>
    <submittedName>
        <fullName evidence="2">28S ribosomal protein S28</fullName>
    </submittedName>
</protein>
<dbReference type="EMBL" id="JI169960">
    <property type="protein sequence ID" value="ADY44224.1"/>
    <property type="molecule type" value="mRNA"/>
</dbReference>
<dbReference type="PANTHER" id="PTHR13447">
    <property type="entry name" value="MITOCHONDRIAL 28S RIBOSOMAL PROTEIN S28"/>
    <property type="match status" value="1"/>
</dbReference>
<dbReference type="AlphaFoldDB" id="F1L0H6"/>
<dbReference type="InterPro" id="IPR019375">
    <property type="entry name" value="Ribosomal_bS1m"/>
</dbReference>
<accession>F1L0H6</accession>
<dbReference type="GO" id="GO:0005763">
    <property type="term" value="C:mitochondrial small ribosomal subunit"/>
    <property type="evidence" value="ECO:0007669"/>
    <property type="project" value="TreeGrafter"/>
</dbReference>
<feature type="compositionally biased region" description="Basic and acidic residues" evidence="1">
    <location>
        <begin position="188"/>
        <end position="215"/>
    </location>
</feature>
<organism evidence="2">
    <name type="scientific">Ascaris suum</name>
    <name type="common">Pig roundworm</name>
    <name type="synonym">Ascaris lumbricoides</name>
    <dbReference type="NCBI Taxonomy" id="6253"/>
    <lineage>
        <taxon>Eukaryota</taxon>
        <taxon>Metazoa</taxon>
        <taxon>Ecdysozoa</taxon>
        <taxon>Nematoda</taxon>
        <taxon>Chromadorea</taxon>
        <taxon>Rhabditida</taxon>
        <taxon>Spirurina</taxon>
        <taxon>Ascaridomorpha</taxon>
        <taxon>Ascaridoidea</taxon>
        <taxon>Ascarididae</taxon>
        <taxon>Ascaris</taxon>
    </lineage>
</organism>
<keyword evidence="2" id="KW-0689">Ribosomal protein</keyword>
<dbReference type="PANTHER" id="PTHR13447:SF2">
    <property type="entry name" value="SMALL RIBOSOMAL SUBUNIT PROTEIN BS1M"/>
    <property type="match status" value="1"/>
</dbReference>
<sequence length="215" mass="23442">MQLQISALASTMNLMMLSAGISATLRSTRRLHRMLIRGAASSSESSTTQSPNNIAEANSGLDHIVESVGTTSSDPSTQQRETSFAHLLRHSKFMQLGDFDGRIVSGKIVHRVCDDLYIDIGLKFNAVCKAPSVNSEKYVIGANVLVRLHDPELSERFLGARRDLTLLEADATLIRLYGAGSSSRKAARKGERLEHRHEERSTSDGLGEGHEPASL</sequence>
<evidence type="ECO:0000256" key="1">
    <source>
        <dbReference type="SAM" id="MobiDB-lite"/>
    </source>
</evidence>
<dbReference type="Pfam" id="PF10246">
    <property type="entry name" value="MRP-S35"/>
    <property type="match status" value="1"/>
</dbReference>
<reference evidence="2" key="1">
    <citation type="journal article" date="2011" name="Genome Res.">
        <title>Deep small RNA sequencing from the nematode Ascaris reveals conservation, functional diversification, and novel developmental profiles.</title>
        <authorList>
            <person name="Wang J."/>
            <person name="Czech B."/>
            <person name="Crunk A."/>
            <person name="Wallace A."/>
            <person name="Mitreva M."/>
            <person name="Hannon G.J."/>
            <person name="Davis R.E."/>
        </authorList>
    </citation>
    <scope>NUCLEOTIDE SEQUENCE</scope>
</reference>